<evidence type="ECO:0000313" key="1">
    <source>
        <dbReference type="EMBL" id="KCW57834.1"/>
    </source>
</evidence>
<name>A0A059AVN8_EUCGR</name>
<organism evidence="1">
    <name type="scientific">Eucalyptus grandis</name>
    <name type="common">Flooded gum</name>
    <dbReference type="NCBI Taxonomy" id="71139"/>
    <lineage>
        <taxon>Eukaryota</taxon>
        <taxon>Viridiplantae</taxon>
        <taxon>Streptophyta</taxon>
        <taxon>Embryophyta</taxon>
        <taxon>Tracheophyta</taxon>
        <taxon>Spermatophyta</taxon>
        <taxon>Magnoliopsida</taxon>
        <taxon>eudicotyledons</taxon>
        <taxon>Gunneridae</taxon>
        <taxon>Pentapetalae</taxon>
        <taxon>rosids</taxon>
        <taxon>malvids</taxon>
        <taxon>Myrtales</taxon>
        <taxon>Myrtaceae</taxon>
        <taxon>Myrtoideae</taxon>
        <taxon>Eucalypteae</taxon>
        <taxon>Eucalyptus</taxon>
    </lineage>
</organism>
<dbReference type="STRING" id="71139.A0A059AVN8"/>
<reference evidence="1" key="1">
    <citation type="submission" date="2013-07" db="EMBL/GenBank/DDBJ databases">
        <title>The genome of Eucalyptus grandis.</title>
        <authorList>
            <person name="Schmutz J."/>
            <person name="Hayes R."/>
            <person name="Myburg A."/>
            <person name="Tuskan G."/>
            <person name="Grattapaglia D."/>
            <person name="Rokhsar D.S."/>
        </authorList>
    </citation>
    <scope>NUCLEOTIDE SEQUENCE</scope>
    <source>
        <tissue evidence="1">Leaf extractions</tissue>
    </source>
</reference>
<dbReference type="OMA" id="HDIVECE"/>
<dbReference type="AlphaFoldDB" id="A0A059AVN8"/>
<dbReference type="EMBL" id="KK198760">
    <property type="protein sequence ID" value="KCW57834.1"/>
    <property type="molecule type" value="Genomic_DNA"/>
</dbReference>
<dbReference type="PANTHER" id="PTHR37203:SF3">
    <property type="entry name" value="SLR0975 PROTEIN"/>
    <property type="match status" value="1"/>
</dbReference>
<dbReference type="FunCoup" id="A0A059AVN8">
    <property type="interactions" value="1072"/>
</dbReference>
<dbReference type="InParanoid" id="A0A059AVN8"/>
<protein>
    <submittedName>
        <fullName evidence="1">Uncharacterized protein</fullName>
    </submittedName>
</protein>
<gene>
    <name evidence="1" type="ORF">EUGRSUZ_H00587</name>
</gene>
<dbReference type="eggNOG" id="ENOG502QT28">
    <property type="taxonomic scope" value="Eukaryota"/>
</dbReference>
<dbReference type="Gramene" id="KCW57834">
    <property type="protein sequence ID" value="KCW57834"/>
    <property type="gene ID" value="EUGRSUZ_H00587"/>
</dbReference>
<accession>A0A059AVN8</accession>
<dbReference type="PANTHER" id="PTHR37203">
    <property type="match status" value="1"/>
</dbReference>
<proteinExistence type="predicted"/>
<sequence length="447" mass="49186">MHDIVECEISIMTFDFGLWAHPIIIIFHLACHVARNAQTSLWDPFPSFQTLATADVIHKTPSFLVTSFGRRSYEWLKIRAVEALELELDSASSMAAAAAATASASASALFPAVRFPSTVPATTTKPALSVSVLPARRVGGGLGVSRAARVAISSDGQGQRGYDPELRSVLELATDSELYELERILFGPSYFSPLLKSITNRADVDYAMIGEDLEEREDFLAALESRFMYLAADARSVLRGWRPSYRSVLLSVRKELNIPCSTKLSTEDLEAEIFLHLLQDYSIEECGSSDVQDSLELGFDEQKVQAFAASKFGARELRSLIFKGGSLITLAKIYQMIARRLSGKVLSEAANYQIRKEIIKKGGQLAAINLESRAALLVAKKGFAGAALRYLGLRSTMSLLGPMLWGTFLADMVIQMLGTDYARILQAIFAFAQIRIMRTYRVPADAE</sequence>